<evidence type="ECO:0000313" key="5">
    <source>
        <dbReference type="Proteomes" id="UP000593562"/>
    </source>
</evidence>
<accession>A0A7J7DIG8</accession>
<dbReference type="InterPro" id="IPR002885">
    <property type="entry name" value="PPR_rpt"/>
</dbReference>
<evidence type="ECO:0000256" key="1">
    <source>
        <dbReference type="ARBA" id="ARBA00007626"/>
    </source>
</evidence>
<dbReference type="InterPro" id="IPR050667">
    <property type="entry name" value="PPR-containing_protein"/>
</dbReference>
<comment type="similarity">
    <text evidence="1">Belongs to the PPR family. P subfamily.</text>
</comment>
<dbReference type="InterPro" id="IPR011990">
    <property type="entry name" value="TPR-like_helical_dom_sf"/>
</dbReference>
<proteinExistence type="inferred from homology"/>
<dbReference type="Gene3D" id="1.25.40.10">
    <property type="entry name" value="Tetratricopeptide repeat domain"/>
    <property type="match status" value="1"/>
</dbReference>
<dbReference type="PANTHER" id="PTHR47939:SF13">
    <property type="entry name" value="OS03G0201400 PROTEIN"/>
    <property type="match status" value="1"/>
</dbReference>
<dbReference type="AlphaFoldDB" id="A0A7J7DIG8"/>
<protein>
    <submittedName>
        <fullName evidence="4">Putative pentatricopeptide repeat-containing protein</fullName>
    </submittedName>
</protein>
<feature type="repeat" description="PPR" evidence="3">
    <location>
        <begin position="32"/>
        <end position="66"/>
    </location>
</feature>
<dbReference type="Pfam" id="PF13041">
    <property type="entry name" value="PPR_2"/>
    <property type="match status" value="1"/>
</dbReference>
<dbReference type="NCBIfam" id="TIGR00756">
    <property type="entry name" value="PPR"/>
    <property type="match status" value="2"/>
</dbReference>
<dbReference type="PROSITE" id="PS51375">
    <property type="entry name" value="PPR"/>
    <property type="match status" value="2"/>
</dbReference>
<evidence type="ECO:0000256" key="2">
    <source>
        <dbReference type="ARBA" id="ARBA00022737"/>
    </source>
</evidence>
<sequence>MGIGFYHKMLKDGLFPSTVTLITMKEKGLSRENAIYNSLLAAHCRNVEVEPAIQIFNVMTMRGFEPRLSIYKVLVCALCKENRVEEAQSLFTGMLEKNFSSDEIVWTILVDGLLKEGESDLCMKLLHLVECRNYTLSVTTYKIMAREHCKVDKLVETDQIGHRLRVLWDIG</sequence>
<reference evidence="4 5" key="1">
    <citation type="journal article" date="2020" name="Nat. Commun.">
        <title>Genome of Tripterygium wilfordii and identification of cytochrome P450 involved in triptolide biosynthesis.</title>
        <authorList>
            <person name="Tu L."/>
            <person name="Su P."/>
            <person name="Zhang Z."/>
            <person name="Gao L."/>
            <person name="Wang J."/>
            <person name="Hu T."/>
            <person name="Zhou J."/>
            <person name="Zhang Y."/>
            <person name="Zhao Y."/>
            <person name="Liu Y."/>
            <person name="Song Y."/>
            <person name="Tong Y."/>
            <person name="Lu Y."/>
            <person name="Yang J."/>
            <person name="Xu C."/>
            <person name="Jia M."/>
            <person name="Peters R.J."/>
            <person name="Huang L."/>
            <person name="Gao W."/>
        </authorList>
    </citation>
    <scope>NUCLEOTIDE SEQUENCE [LARGE SCALE GENOMIC DNA]</scope>
    <source>
        <strain evidence="5">cv. XIE 37</strain>
        <tissue evidence="4">Leaf</tissue>
    </source>
</reference>
<dbReference type="InParanoid" id="A0A7J7DIG8"/>
<gene>
    <name evidence="4" type="ORF">HS088_TW06G00325</name>
</gene>
<dbReference type="PANTHER" id="PTHR47939">
    <property type="entry name" value="MEMBRANE-ASSOCIATED SALT-INDUCIBLE PROTEIN-LIKE"/>
    <property type="match status" value="1"/>
</dbReference>
<evidence type="ECO:0000313" key="4">
    <source>
        <dbReference type="EMBL" id="KAF5746160.1"/>
    </source>
</evidence>
<name>A0A7J7DIG8_TRIWF</name>
<keyword evidence="5" id="KW-1185">Reference proteome</keyword>
<organism evidence="4 5">
    <name type="scientific">Tripterygium wilfordii</name>
    <name type="common">Thunder God vine</name>
    <dbReference type="NCBI Taxonomy" id="458696"/>
    <lineage>
        <taxon>Eukaryota</taxon>
        <taxon>Viridiplantae</taxon>
        <taxon>Streptophyta</taxon>
        <taxon>Embryophyta</taxon>
        <taxon>Tracheophyta</taxon>
        <taxon>Spermatophyta</taxon>
        <taxon>Magnoliopsida</taxon>
        <taxon>eudicotyledons</taxon>
        <taxon>Gunneridae</taxon>
        <taxon>Pentapetalae</taxon>
        <taxon>rosids</taxon>
        <taxon>fabids</taxon>
        <taxon>Celastrales</taxon>
        <taxon>Celastraceae</taxon>
        <taxon>Tripterygium</taxon>
    </lineage>
</organism>
<evidence type="ECO:0000256" key="3">
    <source>
        <dbReference type="PROSITE-ProRule" id="PRU00708"/>
    </source>
</evidence>
<feature type="repeat" description="PPR" evidence="3">
    <location>
        <begin position="67"/>
        <end position="101"/>
    </location>
</feature>
<comment type="caution">
    <text evidence="4">The sequence shown here is derived from an EMBL/GenBank/DDBJ whole genome shotgun (WGS) entry which is preliminary data.</text>
</comment>
<dbReference type="EMBL" id="JAAARO010000006">
    <property type="protein sequence ID" value="KAF5746160.1"/>
    <property type="molecule type" value="Genomic_DNA"/>
</dbReference>
<keyword evidence="2" id="KW-0677">Repeat</keyword>
<dbReference type="Proteomes" id="UP000593562">
    <property type="component" value="Unassembled WGS sequence"/>
</dbReference>
<dbReference type="Pfam" id="PF01535">
    <property type="entry name" value="PPR"/>
    <property type="match status" value="1"/>
</dbReference>